<dbReference type="Gene3D" id="3.40.50.12500">
    <property type="match status" value="1"/>
</dbReference>
<dbReference type="SUPFAM" id="SSF53756">
    <property type="entry name" value="UDP-Glycosyltransferase/glycogen phosphorylase"/>
    <property type="match status" value="1"/>
</dbReference>
<proteinExistence type="predicted"/>
<dbReference type="EMBL" id="BAAAQD010000001">
    <property type="protein sequence ID" value="GAA1501898.1"/>
    <property type="molecule type" value="Genomic_DNA"/>
</dbReference>
<dbReference type="InterPro" id="IPR026286">
    <property type="entry name" value="MaiA/AMDase"/>
</dbReference>
<name>A0ABN1ZPN5_9ACTN</name>
<sequence length="251" mass="26752">MLMAMVPPAAIRNKWGVIIPSTNIMVEHDLAMLCPSGVTFHAGRAYISKPSMASDADAEALLDQMDASFDVALRDVLTLTPDRIVIAMSAEVMRRGVRGGAEFVDAVAQKAGLPVTTGPAAVIAALQRIGATRIAVLTPYQPESDRLTSQYMRECGFDVVHVEGLRRTSATDIAETTPGQVIAGLRALAAHRPDALVVVGTNLSAVKLAAEAEHWLGLPTVAMNAATVWHALRESGITDRRADAGFLLRDF</sequence>
<dbReference type="PANTHER" id="PTHR40267">
    <property type="entry name" value="BLR3294 PROTEIN"/>
    <property type="match status" value="1"/>
</dbReference>
<comment type="caution">
    <text evidence="1">The sequence shown here is derived from an EMBL/GenBank/DDBJ whole genome shotgun (WGS) entry which is preliminary data.</text>
</comment>
<gene>
    <name evidence="1" type="ORF">GCM10009827_012620</name>
</gene>
<protein>
    <submittedName>
        <fullName evidence="1">IgiC</fullName>
    </submittedName>
</protein>
<dbReference type="Proteomes" id="UP001501470">
    <property type="component" value="Unassembled WGS sequence"/>
</dbReference>
<dbReference type="Pfam" id="PF17645">
    <property type="entry name" value="Amdase"/>
    <property type="match status" value="1"/>
</dbReference>
<organism evidence="1 2">
    <name type="scientific">Dactylosporangium maewongense</name>
    <dbReference type="NCBI Taxonomy" id="634393"/>
    <lineage>
        <taxon>Bacteria</taxon>
        <taxon>Bacillati</taxon>
        <taxon>Actinomycetota</taxon>
        <taxon>Actinomycetes</taxon>
        <taxon>Micromonosporales</taxon>
        <taxon>Micromonosporaceae</taxon>
        <taxon>Dactylosporangium</taxon>
    </lineage>
</organism>
<evidence type="ECO:0000313" key="2">
    <source>
        <dbReference type="Proteomes" id="UP001501470"/>
    </source>
</evidence>
<keyword evidence="2" id="KW-1185">Reference proteome</keyword>
<accession>A0ABN1ZPN5</accession>
<dbReference type="PANTHER" id="PTHR40267:SF1">
    <property type="entry name" value="BLR3294 PROTEIN"/>
    <property type="match status" value="1"/>
</dbReference>
<dbReference type="InterPro" id="IPR053714">
    <property type="entry name" value="Iso_Racemase_Enz_sf"/>
</dbReference>
<evidence type="ECO:0000313" key="1">
    <source>
        <dbReference type="EMBL" id="GAA1501898.1"/>
    </source>
</evidence>
<dbReference type="PIRSF" id="PIRSF015736">
    <property type="entry name" value="MI"/>
    <property type="match status" value="1"/>
</dbReference>
<reference evidence="1 2" key="1">
    <citation type="journal article" date="2019" name="Int. J. Syst. Evol. Microbiol.">
        <title>The Global Catalogue of Microorganisms (GCM) 10K type strain sequencing project: providing services to taxonomists for standard genome sequencing and annotation.</title>
        <authorList>
            <consortium name="The Broad Institute Genomics Platform"/>
            <consortium name="The Broad Institute Genome Sequencing Center for Infectious Disease"/>
            <person name="Wu L."/>
            <person name="Ma J."/>
        </authorList>
    </citation>
    <scope>NUCLEOTIDE SEQUENCE [LARGE SCALE GENOMIC DNA]</scope>
    <source>
        <strain evidence="1 2">JCM 15933</strain>
    </source>
</reference>